<evidence type="ECO:0000313" key="2">
    <source>
        <dbReference type="Proteomes" id="UP000749646"/>
    </source>
</evidence>
<proteinExistence type="predicted"/>
<dbReference type="EMBL" id="JAAAHW010012336">
    <property type="protein sequence ID" value="KAF9914802.1"/>
    <property type="molecule type" value="Genomic_DNA"/>
</dbReference>
<accession>A0A9P6LRF0</accession>
<comment type="caution">
    <text evidence="1">The sequence shown here is derived from an EMBL/GenBank/DDBJ whole genome shotgun (WGS) entry which is preliminary data.</text>
</comment>
<sequence length="125" mass="14348">FDGVDRFVEANNIIREPWTCLGIETLCCGIFGIVRLTKDEQRICDKLLEVNPTYLENDGISTGLTDTERAVVQKLKRSQEQQRQAYERLASLQHLKHLDLGFGIRRSDAYIHSKFYTEVDGMNPS</sequence>
<keyword evidence="2" id="KW-1185">Reference proteome</keyword>
<organism evidence="1 2">
    <name type="scientific">Modicella reniformis</name>
    <dbReference type="NCBI Taxonomy" id="1440133"/>
    <lineage>
        <taxon>Eukaryota</taxon>
        <taxon>Fungi</taxon>
        <taxon>Fungi incertae sedis</taxon>
        <taxon>Mucoromycota</taxon>
        <taxon>Mortierellomycotina</taxon>
        <taxon>Mortierellomycetes</taxon>
        <taxon>Mortierellales</taxon>
        <taxon>Mortierellaceae</taxon>
        <taxon>Modicella</taxon>
    </lineage>
</organism>
<evidence type="ECO:0000313" key="1">
    <source>
        <dbReference type="EMBL" id="KAF9914802.1"/>
    </source>
</evidence>
<dbReference type="Proteomes" id="UP000749646">
    <property type="component" value="Unassembled WGS sequence"/>
</dbReference>
<protein>
    <submittedName>
        <fullName evidence="1">Uncharacterized protein</fullName>
    </submittedName>
</protein>
<dbReference type="AlphaFoldDB" id="A0A9P6LRF0"/>
<feature type="non-terminal residue" evidence="1">
    <location>
        <position position="1"/>
    </location>
</feature>
<dbReference type="OrthoDB" id="2430393at2759"/>
<name>A0A9P6LRF0_9FUNG</name>
<gene>
    <name evidence="1" type="ORF">BGZ65_001040</name>
</gene>
<reference evidence="1" key="1">
    <citation type="journal article" date="2020" name="Fungal Divers.">
        <title>Resolving the Mortierellaceae phylogeny through synthesis of multi-gene phylogenetics and phylogenomics.</title>
        <authorList>
            <person name="Vandepol N."/>
            <person name="Liber J."/>
            <person name="Desiro A."/>
            <person name="Na H."/>
            <person name="Kennedy M."/>
            <person name="Barry K."/>
            <person name="Grigoriev I.V."/>
            <person name="Miller A.N."/>
            <person name="O'Donnell K."/>
            <person name="Stajich J.E."/>
            <person name="Bonito G."/>
        </authorList>
    </citation>
    <scope>NUCLEOTIDE SEQUENCE</scope>
    <source>
        <strain evidence="1">MES-2147</strain>
    </source>
</reference>
<feature type="non-terminal residue" evidence="1">
    <location>
        <position position="125"/>
    </location>
</feature>